<dbReference type="Proteomes" id="UP000447434">
    <property type="component" value="Chromosome 20"/>
</dbReference>
<dbReference type="GO" id="GO:0030148">
    <property type="term" value="P:sphingolipid biosynthetic process"/>
    <property type="evidence" value="ECO:0007669"/>
    <property type="project" value="TreeGrafter"/>
</dbReference>
<sequence>MIPCNLVGLVLTLITAGLSPQRSFLMAFVEVVASGILRIVALCFHWICYDRIEKWHNQRKGSSQSS</sequence>
<evidence type="ECO:0000313" key="2">
    <source>
        <dbReference type="EMBL" id="KAE9591442.1"/>
    </source>
</evidence>
<organism evidence="2 3">
    <name type="scientific">Lupinus albus</name>
    <name type="common">White lupine</name>
    <name type="synonym">Lupinus termis</name>
    <dbReference type="NCBI Taxonomy" id="3870"/>
    <lineage>
        <taxon>Eukaryota</taxon>
        <taxon>Viridiplantae</taxon>
        <taxon>Streptophyta</taxon>
        <taxon>Embryophyta</taxon>
        <taxon>Tracheophyta</taxon>
        <taxon>Spermatophyta</taxon>
        <taxon>Magnoliopsida</taxon>
        <taxon>eudicotyledons</taxon>
        <taxon>Gunneridae</taxon>
        <taxon>Pentapetalae</taxon>
        <taxon>rosids</taxon>
        <taxon>fabids</taxon>
        <taxon>Fabales</taxon>
        <taxon>Fabaceae</taxon>
        <taxon>Papilionoideae</taxon>
        <taxon>50 kb inversion clade</taxon>
        <taxon>genistoids sensu lato</taxon>
        <taxon>core genistoids</taxon>
        <taxon>Genisteae</taxon>
        <taxon>Lupinus</taxon>
    </lineage>
</organism>
<keyword evidence="1" id="KW-0472">Membrane</keyword>
<dbReference type="PANTHER" id="PTHR43550">
    <property type="entry name" value="3-KETODIHYDROSPHINGOSINE REDUCTASE"/>
    <property type="match status" value="1"/>
</dbReference>
<accession>A0A6A4NPM6</accession>
<dbReference type="GO" id="GO:0005789">
    <property type="term" value="C:endoplasmic reticulum membrane"/>
    <property type="evidence" value="ECO:0007669"/>
    <property type="project" value="TreeGrafter"/>
</dbReference>
<dbReference type="OrthoDB" id="37659at2759"/>
<keyword evidence="3" id="KW-1185">Reference proteome</keyword>
<protein>
    <submittedName>
        <fullName evidence="2">Putative 3-dehydrosphinganine reductase</fullName>
    </submittedName>
</protein>
<dbReference type="PANTHER" id="PTHR43550:SF3">
    <property type="entry name" value="3-KETODIHYDROSPHINGOSINE REDUCTASE"/>
    <property type="match status" value="1"/>
</dbReference>
<keyword evidence="1" id="KW-1133">Transmembrane helix</keyword>
<proteinExistence type="predicted"/>
<feature type="transmembrane region" description="Helical" evidence="1">
    <location>
        <begin position="27"/>
        <end position="49"/>
    </location>
</feature>
<comment type="caution">
    <text evidence="2">The sequence shown here is derived from an EMBL/GenBank/DDBJ whole genome shotgun (WGS) entry which is preliminary data.</text>
</comment>
<keyword evidence="1" id="KW-0812">Transmembrane</keyword>
<reference evidence="3" key="1">
    <citation type="journal article" date="2020" name="Nat. Commun.">
        <title>Genome sequence of the cluster root forming white lupin.</title>
        <authorList>
            <person name="Hufnagel B."/>
            <person name="Marques A."/>
            <person name="Soriano A."/>
            <person name="Marques L."/>
            <person name="Divol F."/>
            <person name="Doumas P."/>
            <person name="Sallet E."/>
            <person name="Mancinotti D."/>
            <person name="Carrere S."/>
            <person name="Marande W."/>
            <person name="Arribat S."/>
            <person name="Keller J."/>
            <person name="Huneau C."/>
            <person name="Blein T."/>
            <person name="Aime D."/>
            <person name="Laguerre M."/>
            <person name="Taylor J."/>
            <person name="Schubert V."/>
            <person name="Nelson M."/>
            <person name="Geu-Flores F."/>
            <person name="Crespi M."/>
            <person name="Gallardo-Guerrero K."/>
            <person name="Delaux P.-M."/>
            <person name="Salse J."/>
            <person name="Berges H."/>
            <person name="Guyot R."/>
            <person name="Gouzy J."/>
            <person name="Peret B."/>
        </authorList>
    </citation>
    <scope>NUCLEOTIDE SEQUENCE [LARGE SCALE GENOMIC DNA]</scope>
    <source>
        <strain evidence="3">cv. Amiga</strain>
    </source>
</reference>
<evidence type="ECO:0000256" key="1">
    <source>
        <dbReference type="SAM" id="Phobius"/>
    </source>
</evidence>
<dbReference type="EMBL" id="WOCE01000020">
    <property type="protein sequence ID" value="KAE9591442.1"/>
    <property type="molecule type" value="Genomic_DNA"/>
</dbReference>
<dbReference type="AlphaFoldDB" id="A0A6A4NPM6"/>
<evidence type="ECO:0000313" key="3">
    <source>
        <dbReference type="Proteomes" id="UP000447434"/>
    </source>
</evidence>
<name>A0A6A4NPM6_LUPAL</name>
<dbReference type="GO" id="GO:0006666">
    <property type="term" value="P:3-keto-sphinganine metabolic process"/>
    <property type="evidence" value="ECO:0007669"/>
    <property type="project" value="TreeGrafter"/>
</dbReference>
<dbReference type="GO" id="GO:0047560">
    <property type="term" value="F:3-dehydrosphinganine reductase activity"/>
    <property type="evidence" value="ECO:0007669"/>
    <property type="project" value="TreeGrafter"/>
</dbReference>
<gene>
    <name evidence="2" type="ORF">Lalb_Chr20g0118501</name>
</gene>